<keyword evidence="2" id="KW-0378">Hydrolase</keyword>
<accession>A0A9W6X6Q4</accession>
<protein>
    <submittedName>
        <fullName evidence="3">Unnamed protein product</fullName>
    </submittedName>
</protein>
<dbReference type="Proteomes" id="UP001165121">
    <property type="component" value="Unassembled WGS sequence"/>
</dbReference>
<gene>
    <name evidence="3" type="ORF">Pfra01_000781700</name>
</gene>
<name>A0A9W6X6Q4_9STRA</name>
<dbReference type="EMBL" id="BSXT01000705">
    <property type="protein sequence ID" value="GMF32634.1"/>
    <property type="molecule type" value="Genomic_DNA"/>
</dbReference>
<dbReference type="SUPFAM" id="SSF52499">
    <property type="entry name" value="Isochorismatase-like hydrolases"/>
    <property type="match status" value="1"/>
</dbReference>
<proteinExistence type="inferred from homology"/>
<keyword evidence="4" id="KW-1185">Reference proteome</keyword>
<evidence type="ECO:0000256" key="1">
    <source>
        <dbReference type="ARBA" id="ARBA00006336"/>
    </source>
</evidence>
<comment type="caution">
    <text evidence="3">The sequence shown here is derived from an EMBL/GenBank/DDBJ whole genome shotgun (WGS) entry which is preliminary data.</text>
</comment>
<comment type="similarity">
    <text evidence="1">Belongs to the isochorismatase family.</text>
</comment>
<reference evidence="3" key="1">
    <citation type="submission" date="2023-04" db="EMBL/GenBank/DDBJ databases">
        <title>Phytophthora fragariaefolia NBRC 109709.</title>
        <authorList>
            <person name="Ichikawa N."/>
            <person name="Sato H."/>
            <person name="Tonouchi N."/>
        </authorList>
    </citation>
    <scope>NUCLEOTIDE SEQUENCE</scope>
    <source>
        <strain evidence="3">NBRC 109709</strain>
    </source>
</reference>
<evidence type="ECO:0000313" key="4">
    <source>
        <dbReference type="Proteomes" id="UP001165121"/>
    </source>
</evidence>
<dbReference type="AlphaFoldDB" id="A0A9W6X6Q4"/>
<dbReference type="OrthoDB" id="1739143at2759"/>
<evidence type="ECO:0000313" key="3">
    <source>
        <dbReference type="EMBL" id="GMF32634.1"/>
    </source>
</evidence>
<dbReference type="InterPro" id="IPR036380">
    <property type="entry name" value="Isochorismatase-like_sf"/>
</dbReference>
<dbReference type="Gene3D" id="3.40.50.850">
    <property type="entry name" value="Isochorismatase-like"/>
    <property type="match status" value="1"/>
</dbReference>
<evidence type="ECO:0000256" key="2">
    <source>
        <dbReference type="ARBA" id="ARBA00022801"/>
    </source>
</evidence>
<dbReference type="PANTHER" id="PTHR11080:SF2">
    <property type="entry name" value="LD05707P"/>
    <property type="match status" value="1"/>
</dbReference>
<sequence>MTREAQAAQAAGSIPSGGLCLLVIDQQVDFHPGGSLAIPTANEDAARIAAFISTHAQRLRQLVLTLDSHQRYHIAHGVFWENAAGKSPEPFTLITAKDVAAGVWRPRDPSLKSYVLAYTTALEASGKFTLCIWPEHCLIGSPGHNIVPNVHAAAMEWTKVSRQPVQYVMKGSNSFTEHYSALKAEFELPYDPATRFVYRADCIGDAA</sequence>
<dbReference type="PANTHER" id="PTHR11080">
    <property type="entry name" value="PYRAZINAMIDASE/NICOTINAMIDASE"/>
    <property type="match status" value="1"/>
</dbReference>
<dbReference type="GO" id="GO:0016787">
    <property type="term" value="F:hydrolase activity"/>
    <property type="evidence" value="ECO:0007669"/>
    <property type="project" value="UniProtKB-KW"/>
</dbReference>
<dbReference type="InterPro" id="IPR052347">
    <property type="entry name" value="Isochorismatase_Nicotinamidase"/>
</dbReference>
<organism evidence="3 4">
    <name type="scientific">Phytophthora fragariaefolia</name>
    <dbReference type="NCBI Taxonomy" id="1490495"/>
    <lineage>
        <taxon>Eukaryota</taxon>
        <taxon>Sar</taxon>
        <taxon>Stramenopiles</taxon>
        <taxon>Oomycota</taxon>
        <taxon>Peronosporomycetes</taxon>
        <taxon>Peronosporales</taxon>
        <taxon>Peronosporaceae</taxon>
        <taxon>Phytophthora</taxon>
    </lineage>
</organism>